<dbReference type="Gene3D" id="2.60.40.1120">
    <property type="entry name" value="Carboxypeptidase-like, regulatory domain"/>
    <property type="match status" value="1"/>
</dbReference>
<dbReference type="EMBL" id="JBHTMY010000002">
    <property type="protein sequence ID" value="MFD1314630.1"/>
    <property type="molecule type" value="Genomic_DNA"/>
</dbReference>
<dbReference type="Proteomes" id="UP001597201">
    <property type="component" value="Unassembled WGS sequence"/>
</dbReference>
<dbReference type="InterPro" id="IPR008969">
    <property type="entry name" value="CarboxyPept-like_regulatory"/>
</dbReference>
<dbReference type="RefSeq" id="WP_377176419.1">
    <property type="nucleotide sequence ID" value="NZ_JBHTMY010000002.1"/>
</dbReference>
<protein>
    <submittedName>
        <fullName evidence="1">Carboxypeptidase-like regulatory domain-containing protein</fullName>
    </submittedName>
</protein>
<name>A0ABW3XZL9_9FLAO</name>
<dbReference type="SUPFAM" id="SSF56935">
    <property type="entry name" value="Porins"/>
    <property type="match status" value="1"/>
</dbReference>
<evidence type="ECO:0000313" key="1">
    <source>
        <dbReference type="EMBL" id="MFD1314630.1"/>
    </source>
</evidence>
<reference evidence="2" key="1">
    <citation type="journal article" date="2019" name="Int. J. Syst. Evol. Microbiol.">
        <title>The Global Catalogue of Microorganisms (GCM) 10K type strain sequencing project: providing services to taxonomists for standard genome sequencing and annotation.</title>
        <authorList>
            <consortium name="The Broad Institute Genomics Platform"/>
            <consortium name="The Broad Institute Genome Sequencing Center for Infectious Disease"/>
            <person name="Wu L."/>
            <person name="Ma J."/>
        </authorList>
    </citation>
    <scope>NUCLEOTIDE SEQUENCE [LARGE SCALE GENOMIC DNA]</scope>
    <source>
        <strain evidence="2">CCUG 61485</strain>
    </source>
</reference>
<dbReference type="Pfam" id="PF13715">
    <property type="entry name" value="CarbopepD_reg_2"/>
    <property type="match status" value="1"/>
</dbReference>
<keyword evidence="2" id="KW-1185">Reference proteome</keyword>
<proteinExistence type="predicted"/>
<accession>A0ABW3XZL9</accession>
<sequence length="888" mass="102629">MANREVLLVVLFWVNCCVAQVSLSGFITDSLNSPLPYANVLAKPDSVDLAMTFSISDEQGRYTLWLEKGFPYTIHVTYLGFQKEIFSVSLIEDVKKNIELKVSTDRLDEIVIINDSPVLVKEDTIRFKTDVFVDGQERKLKQVLQKLPGVEVDREGNVLVNGKRVTDLLVDGKKFFDGSTKLGVENIPADAVAEVEVIDNYNRVSFLKGLSDSERMALDIKLKQDKNKFIFGDIEAGAGTDEHYLMHPSLFYYSPKTKVNLIGDANDIGVKSFTLKDYMNFEGGMGKLLLEPGSYYKLSNSDFSNFLRNNDFEAAKNNFAAFNISQMISKKIEATAYAIFSDTQTVLREENLNQYLQPDAIVNEVKLAKGESSDRFLLSKIAVDYKPGFREDISYSGFFKFNKNNFNEHILSQTLDGENNFDTQLNNSGTSFKQNFEWHKKFSGQFTHSFTANYNYDRTNPFSKWISDEEILPGLLPIVPQELYDLSQTVKLKIHHLNALYKFYWVLNNRNHIYVTIGNNVLQEDYFTETYQLLNSGEENDFYEGGFGNDLEFSLNDFFVGVQHKFRIGDLTAKYGISAHRYNWKAGQQVVVNDNKWVLLPDFLTTYEITKSERIHLKYDLKSSWEDAPKFANRFLLSNYNAVFKGNENLENGLYHAARMWYTKFSLYRGIILNGSIRYNRKIESVKNAVVLDGINFYSSPVLFDQPETQWGINAGIRKNIWKFVLSGKVDVSWSDYFQQLNNEFSKVASEGQNYGLSLKTNFNKFPEIELGYNFSINNYISIYSDTEFRTQKPYVLLTYRFLEDFFLEADYSKFFYTNYKGQRNSYENANASLSYQKEDSAWRFTISGTNILDARYKYQNTFSDYLITDQRTFIIPRIWMLKVIYSL</sequence>
<dbReference type="SUPFAM" id="SSF49464">
    <property type="entry name" value="Carboxypeptidase regulatory domain-like"/>
    <property type="match status" value="1"/>
</dbReference>
<evidence type="ECO:0000313" key="2">
    <source>
        <dbReference type="Proteomes" id="UP001597201"/>
    </source>
</evidence>
<gene>
    <name evidence="1" type="ORF">ACFQ39_03300</name>
</gene>
<organism evidence="1 2">
    <name type="scientific">Namhaeicola litoreus</name>
    <dbReference type="NCBI Taxonomy" id="1052145"/>
    <lineage>
        <taxon>Bacteria</taxon>
        <taxon>Pseudomonadati</taxon>
        <taxon>Bacteroidota</taxon>
        <taxon>Flavobacteriia</taxon>
        <taxon>Flavobacteriales</taxon>
        <taxon>Flavobacteriaceae</taxon>
        <taxon>Namhaeicola</taxon>
    </lineage>
</organism>
<comment type="caution">
    <text evidence="1">The sequence shown here is derived from an EMBL/GenBank/DDBJ whole genome shotgun (WGS) entry which is preliminary data.</text>
</comment>